<keyword evidence="8 12" id="KW-0653">Protein transport</keyword>
<evidence type="ECO:0000256" key="7">
    <source>
        <dbReference type="ARBA" id="ARBA00022840"/>
    </source>
</evidence>
<dbReference type="PROSITE" id="PS51194">
    <property type="entry name" value="HELICASE_CTER"/>
    <property type="match status" value="1"/>
</dbReference>
<comment type="similarity">
    <text evidence="2 12">Belongs to the SecA family.</text>
</comment>
<evidence type="ECO:0000256" key="9">
    <source>
        <dbReference type="ARBA" id="ARBA00022967"/>
    </source>
</evidence>
<evidence type="ECO:0000259" key="15">
    <source>
        <dbReference type="PROSITE" id="PS51196"/>
    </source>
</evidence>
<dbReference type="Pfam" id="PF07516">
    <property type="entry name" value="SecA_SW"/>
    <property type="match status" value="1"/>
</dbReference>
<keyword evidence="7 12" id="KW-0067">ATP-binding</keyword>
<keyword evidence="4 12" id="KW-1003">Cell membrane</keyword>
<dbReference type="GO" id="GO:0005524">
    <property type="term" value="F:ATP binding"/>
    <property type="evidence" value="ECO:0007669"/>
    <property type="project" value="UniProtKB-UniRule"/>
</dbReference>
<dbReference type="InterPro" id="IPR011116">
    <property type="entry name" value="SecA_Wing/Scaffold"/>
</dbReference>
<dbReference type="InterPro" id="IPR036266">
    <property type="entry name" value="SecA_Wing/Scaffold_sf"/>
</dbReference>
<dbReference type="EMBL" id="CP045143">
    <property type="protein sequence ID" value="QFR24181.1"/>
    <property type="molecule type" value="Genomic_DNA"/>
</dbReference>
<proteinExistence type="inferred from homology"/>
<dbReference type="InterPro" id="IPR011115">
    <property type="entry name" value="SecA_DEAD"/>
</dbReference>
<evidence type="ECO:0000256" key="1">
    <source>
        <dbReference type="ARBA" id="ARBA00004170"/>
    </source>
</evidence>
<evidence type="ECO:0000259" key="14">
    <source>
        <dbReference type="PROSITE" id="PS51194"/>
    </source>
</evidence>
<dbReference type="EC" id="7.4.2.8" evidence="12"/>
<dbReference type="SUPFAM" id="SSF81767">
    <property type="entry name" value="Pre-protein crosslinking domain of SecA"/>
    <property type="match status" value="1"/>
</dbReference>
<reference evidence="16 17" key="1">
    <citation type="submission" date="2019-10" db="EMBL/GenBank/DDBJ databases">
        <title>The completed genome of Lactobacillus harbinensis M1.</title>
        <authorList>
            <person name="Zheng Y."/>
        </authorList>
    </citation>
    <scope>NUCLEOTIDE SEQUENCE [LARGE SCALE GENOMIC DNA]</scope>
    <source>
        <strain evidence="16 17">M1</strain>
    </source>
</reference>
<evidence type="ECO:0000313" key="17">
    <source>
        <dbReference type="Proteomes" id="UP000326779"/>
    </source>
</evidence>
<keyword evidence="9 12" id="KW-1278">Translocase</keyword>
<dbReference type="PANTHER" id="PTHR30612">
    <property type="entry name" value="SECA INNER MEMBRANE COMPONENT OF SEC PROTEIN SECRETION SYSTEM"/>
    <property type="match status" value="1"/>
</dbReference>
<dbReference type="FunFam" id="3.40.50.300:FF:000429">
    <property type="entry name" value="Preprotein translocase subunit SecA"/>
    <property type="match status" value="1"/>
</dbReference>
<evidence type="ECO:0000256" key="10">
    <source>
        <dbReference type="ARBA" id="ARBA00023010"/>
    </source>
</evidence>
<evidence type="ECO:0000256" key="4">
    <source>
        <dbReference type="ARBA" id="ARBA00022475"/>
    </source>
</evidence>
<evidence type="ECO:0000256" key="6">
    <source>
        <dbReference type="ARBA" id="ARBA00022741"/>
    </source>
</evidence>
<feature type="domain" description="Helicase C-terminal" evidence="14">
    <location>
        <begin position="392"/>
        <end position="567"/>
    </location>
</feature>
<dbReference type="PRINTS" id="PR00906">
    <property type="entry name" value="SECA"/>
</dbReference>
<dbReference type="GO" id="GO:0006605">
    <property type="term" value="P:protein targeting"/>
    <property type="evidence" value="ECO:0007669"/>
    <property type="project" value="UniProtKB-UniRule"/>
</dbReference>
<dbReference type="PROSITE" id="PS51196">
    <property type="entry name" value="SECA_MOTOR_DEAD"/>
    <property type="match status" value="1"/>
</dbReference>
<dbReference type="InterPro" id="IPR000185">
    <property type="entry name" value="SecA"/>
</dbReference>
<comment type="function">
    <text evidence="12">Part of the Sec protein translocase complex. Interacts with the SecYEG preprotein conducting channel. Has a central role in coupling the hydrolysis of ATP to the transfer of proteins into and across the cell membrane, serving as an ATP-driven molecular motor driving the stepwise translocation of polypeptide chains across the membrane.</text>
</comment>
<keyword evidence="10 12" id="KW-0811">Translocation</keyword>
<evidence type="ECO:0000256" key="3">
    <source>
        <dbReference type="ARBA" id="ARBA00022448"/>
    </source>
</evidence>
<dbReference type="Gene3D" id="3.40.50.300">
    <property type="entry name" value="P-loop containing nucleotide triphosphate hydrolases"/>
    <property type="match status" value="2"/>
</dbReference>
<evidence type="ECO:0000256" key="2">
    <source>
        <dbReference type="ARBA" id="ARBA00007650"/>
    </source>
</evidence>
<dbReference type="CDD" id="cd17928">
    <property type="entry name" value="DEXDc_SecA"/>
    <property type="match status" value="1"/>
</dbReference>
<dbReference type="PANTHER" id="PTHR30612:SF0">
    <property type="entry name" value="CHLOROPLAST PROTEIN-TRANSPORTING ATPASE"/>
    <property type="match status" value="1"/>
</dbReference>
<keyword evidence="3 12" id="KW-0813">Transport</keyword>
<dbReference type="SUPFAM" id="SSF81886">
    <property type="entry name" value="Helical scaffold and wing domains of SecA"/>
    <property type="match status" value="1"/>
</dbReference>
<dbReference type="NCBIfam" id="NF006630">
    <property type="entry name" value="PRK09200.1"/>
    <property type="match status" value="1"/>
</dbReference>
<dbReference type="GO" id="GO:0043952">
    <property type="term" value="P:protein transport by the Sec complex"/>
    <property type="evidence" value="ECO:0007669"/>
    <property type="project" value="TreeGrafter"/>
</dbReference>
<dbReference type="Gene3D" id="1.10.3060.10">
    <property type="entry name" value="Helical scaffold and wing domains of SecA"/>
    <property type="match status" value="1"/>
</dbReference>
<comment type="subcellular location">
    <subcellularLocation>
        <location evidence="12">Cell membrane</location>
        <topology evidence="12">Peripheral membrane protein</topology>
        <orientation evidence="12">Cytoplasmic side</orientation>
    </subcellularLocation>
    <subcellularLocation>
        <location evidence="12">Cytoplasm</location>
    </subcellularLocation>
    <subcellularLocation>
        <location evidence="1">Membrane</location>
        <topology evidence="1">Peripheral membrane protein</topology>
    </subcellularLocation>
    <text evidence="12">Distribution is 50-50.</text>
</comment>
<dbReference type="GO" id="GO:0008564">
    <property type="term" value="F:protein-exporting ATPase activity"/>
    <property type="evidence" value="ECO:0007669"/>
    <property type="project" value="UniProtKB-EC"/>
</dbReference>
<dbReference type="Gene3D" id="3.90.1440.10">
    <property type="entry name" value="SecA, preprotein cross-linking domain"/>
    <property type="match status" value="1"/>
</dbReference>
<dbReference type="NCBIfam" id="TIGR03714">
    <property type="entry name" value="secA2"/>
    <property type="match status" value="1"/>
</dbReference>
<accession>A0A5P8M848</accession>
<evidence type="ECO:0000256" key="11">
    <source>
        <dbReference type="ARBA" id="ARBA00023136"/>
    </source>
</evidence>
<dbReference type="SMART" id="SM00957">
    <property type="entry name" value="SecA_DEAD"/>
    <property type="match status" value="1"/>
</dbReference>
<evidence type="ECO:0000256" key="8">
    <source>
        <dbReference type="ARBA" id="ARBA00022927"/>
    </source>
</evidence>
<organism evidence="16 17">
    <name type="scientific">Schleiferilactobacillus harbinensis</name>
    <dbReference type="NCBI Taxonomy" id="304207"/>
    <lineage>
        <taxon>Bacteria</taxon>
        <taxon>Bacillati</taxon>
        <taxon>Bacillota</taxon>
        <taxon>Bacilli</taxon>
        <taxon>Lactobacillales</taxon>
        <taxon>Lactobacillaceae</taxon>
        <taxon>Schleiferilactobacillus</taxon>
    </lineage>
</organism>
<dbReference type="SUPFAM" id="SSF52540">
    <property type="entry name" value="P-loop containing nucleoside triphosphate hydrolases"/>
    <property type="match status" value="2"/>
</dbReference>
<dbReference type="GO" id="GO:0005886">
    <property type="term" value="C:plasma membrane"/>
    <property type="evidence" value="ECO:0007669"/>
    <property type="project" value="UniProtKB-SubCell"/>
</dbReference>
<dbReference type="InterPro" id="IPR011130">
    <property type="entry name" value="SecA_preprotein_X-link_dom"/>
</dbReference>
<dbReference type="GO" id="GO:0031522">
    <property type="term" value="C:cell envelope Sec protein transport complex"/>
    <property type="evidence" value="ECO:0007669"/>
    <property type="project" value="TreeGrafter"/>
</dbReference>
<keyword evidence="5 12" id="KW-0963">Cytoplasm</keyword>
<dbReference type="InterPro" id="IPR036670">
    <property type="entry name" value="SecA_X-link_sf"/>
</dbReference>
<feature type="domain" description="SecA family profile" evidence="15">
    <location>
        <begin position="1"/>
        <end position="560"/>
    </location>
</feature>
<dbReference type="InterPro" id="IPR014001">
    <property type="entry name" value="Helicase_ATP-bd"/>
</dbReference>
<dbReference type="InterPro" id="IPR014018">
    <property type="entry name" value="SecA_motor_DEAD"/>
</dbReference>
<dbReference type="InterPro" id="IPR027417">
    <property type="entry name" value="P-loop_NTPase"/>
</dbReference>
<comment type="catalytic activity">
    <reaction evidence="12">
        <text>ATP + H2O + cellular proteinSide 1 = ADP + phosphate + cellular proteinSide 2.</text>
        <dbReference type="EC" id="7.4.2.8"/>
    </reaction>
</comment>
<dbReference type="HAMAP" id="MF_01382">
    <property type="entry name" value="SecA"/>
    <property type="match status" value="1"/>
</dbReference>
<dbReference type="GO" id="GO:0065002">
    <property type="term" value="P:intracellular protein transmembrane transport"/>
    <property type="evidence" value="ECO:0007669"/>
    <property type="project" value="UniProtKB-UniRule"/>
</dbReference>
<gene>
    <name evidence="16" type="primary">secA2</name>
    <name evidence="12" type="synonym">secA</name>
    <name evidence="16" type="ORF">D1010_12760</name>
</gene>
<protein>
    <recommendedName>
        <fullName evidence="12">Protein translocase subunit SecA</fullName>
        <ecNumber evidence="12">7.4.2.8</ecNumber>
    </recommendedName>
</protein>
<dbReference type="InterPro" id="IPR001650">
    <property type="entry name" value="Helicase_C-like"/>
</dbReference>
<feature type="binding site" evidence="12">
    <location>
        <position position="482"/>
    </location>
    <ligand>
        <name>ATP</name>
        <dbReference type="ChEBI" id="CHEBI:30616"/>
    </ligand>
</feature>
<dbReference type="Proteomes" id="UP000326779">
    <property type="component" value="Chromosome"/>
</dbReference>
<dbReference type="AlphaFoldDB" id="A0A5P8M848"/>
<dbReference type="CDD" id="cd18803">
    <property type="entry name" value="SF2_C_secA"/>
    <property type="match status" value="1"/>
</dbReference>
<dbReference type="Pfam" id="PF01043">
    <property type="entry name" value="SecA_PP_bind"/>
    <property type="match status" value="1"/>
</dbReference>
<dbReference type="SMART" id="SM00958">
    <property type="entry name" value="SecA_PP_bind"/>
    <property type="match status" value="1"/>
</dbReference>
<dbReference type="GO" id="GO:0017038">
    <property type="term" value="P:protein import"/>
    <property type="evidence" value="ECO:0007669"/>
    <property type="project" value="InterPro"/>
</dbReference>
<evidence type="ECO:0000313" key="16">
    <source>
        <dbReference type="EMBL" id="QFR24181.1"/>
    </source>
</evidence>
<dbReference type="KEGG" id="lhb:D1010_12760"/>
<evidence type="ECO:0000256" key="5">
    <source>
        <dbReference type="ARBA" id="ARBA00022490"/>
    </source>
</evidence>
<dbReference type="GO" id="GO:0005829">
    <property type="term" value="C:cytosol"/>
    <property type="evidence" value="ECO:0007669"/>
    <property type="project" value="TreeGrafter"/>
</dbReference>
<keyword evidence="6 12" id="KW-0547">Nucleotide-binding</keyword>
<dbReference type="Pfam" id="PF07517">
    <property type="entry name" value="SecA_DEAD"/>
    <property type="match status" value="1"/>
</dbReference>
<dbReference type="InterPro" id="IPR022490">
    <property type="entry name" value="SecA2"/>
</dbReference>
<dbReference type="InterPro" id="IPR044722">
    <property type="entry name" value="SecA_SF2_C"/>
</dbReference>
<feature type="binding site" evidence="12">
    <location>
        <begin position="89"/>
        <end position="93"/>
    </location>
    <ligand>
        <name>ATP</name>
        <dbReference type="ChEBI" id="CHEBI:30616"/>
    </ligand>
</feature>
<keyword evidence="11 12" id="KW-0472">Membrane</keyword>
<name>A0A5P8M848_9LACO</name>
<feature type="binding site" evidence="12">
    <location>
        <position position="71"/>
    </location>
    <ligand>
        <name>ATP</name>
        <dbReference type="ChEBI" id="CHEBI:30616"/>
    </ligand>
</feature>
<dbReference type="PROSITE" id="PS51192">
    <property type="entry name" value="HELICASE_ATP_BIND_1"/>
    <property type="match status" value="1"/>
</dbReference>
<feature type="domain" description="Helicase ATP-binding" evidence="13">
    <location>
        <begin position="73"/>
        <end position="236"/>
    </location>
</feature>
<comment type="subunit">
    <text evidence="12">Monomer and homodimer. Part of the essential Sec protein translocation apparatus which comprises SecA, SecYEG and auxiliary proteins SecDF. Other proteins may also be involved.</text>
</comment>
<evidence type="ECO:0000259" key="13">
    <source>
        <dbReference type="PROSITE" id="PS51192"/>
    </source>
</evidence>
<evidence type="ECO:0000256" key="12">
    <source>
        <dbReference type="HAMAP-Rule" id="MF_01382"/>
    </source>
</evidence>
<dbReference type="Pfam" id="PF21090">
    <property type="entry name" value="P-loop_SecA"/>
    <property type="match status" value="2"/>
</dbReference>
<sequence length="785" mass="88029">MVRRYTRMTDRIAALDTQYRALSDAQLQAKTKTFQERLQAGASLTDIMIDAYATVIEADRRVLGLTPYREQILGGVALQFNNVAEMKTGEGKTLTATMPMYLNGLTGPGNFLITANEYLANRDAANIGRVYSWLGLSVSAGVAQPGEDDDDRDLQAIYSSNIVYTTNSALGFDYLLDNLAASPAKKYIQPFHFALLDEVDAILLDMAQTPLIISGAPRSQSNLFTPAEKLMAIMTPKVDFEQSDDTKKAWFTPVGIHRMATYFGVPNILSADYADLYRHMVLALKAHYLFTRDRDYVVDNGEVSLLDLANGRKLPGMHLEAGLHQAIEAKEHVELTAPTRSMASITYQNLFRMFPHLSGMTGTAQTDAEELRETYNMEVVVIPTHRPMIRVDHTDHLFATNEEKIMASLAAVKKAHAEQRPVLIETGSVSMSNLYSRLLLREGIAHNLLNARSAAKEAKIVAIAGESGAVTVATAMAGRGTDILLDKETVGKGGLLVVGTERMTSRRVDDQLRGRAGRQGYPGTSVFYVSLEDRVVIENSPKWVKRVRQKTAARWHPGVPAQPLAGRRFRNVVRRAQQNVTKNQRTARFNTLEFDEVFRVQREYIYGMRNELMTSPNLQDQIDRVLVMAVDAFIHDNRQLDMITIADFVLNTMDYSFSPNALVQHRELVEDTELLRVFLLATARARLEKQFTALGNAEQILYFQRLALLKALDSAWIEQVDALHQLKSVVQERVSAQHDPVFEYQKEARRSFSKMRADFADQATRNLLLSVFVHQSDGTVEVQYP</sequence>